<dbReference type="Proteomes" id="UP000822688">
    <property type="component" value="Chromosome 9"/>
</dbReference>
<sequence length="113" mass="12460">MSHLEENDDDEEWIVKNWFVALARCMHAELPRHQGGLRRPTIQPDCPATPTHGVPGWLSNSLLELQGVYKPHGISYLSWSAPAPAPAPSIHTSWIGPDSIRGAPQAGLHVTRQ</sequence>
<protein>
    <submittedName>
        <fullName evidence="1">Uncharacterized protein</fullName>
    </submittedName>
</protein>
<evidence type="ECO:0000313" key="2">
    <source>
        <dbReference type="Proteomes" id="UP000822688"/>
    </source>
</evidence>
<gene>
    <name evidence="1" type="ORF">KC19_9G015500</name>
</gene>
<comment type="caution">
    <text evidence="1">The sequence shown here is derived from an EMBL/GenBank/DDBJ whole genome shotgun (WGS) entry which is preliminary data.</text>
</comment>
<name>A0A8T0GMP8_CERPU</name>
<reference evidence="1" key="1">
    <citation type="submission" date="2020-06" db="EMBL/GenBank/DDBJ databases">
        <title>WGS assembly of Ceratodon purpureus strain R40.</title>
        <authorList>
            <person name="Carey S.B."/>
            <person name="Jenkins J."/>
            <person name="Shu S."/>
            <person name="Lovell J.T."/>
            <person name="Sreedasyam A."/>
            <person name="Maumus F."/>
            <person name="Tiley G.P."/>
            <person name="Fernandez-Pozo N."/>
            <person name="Barry K."/>
            <person name="Chen C."/>
            <person name="Wang M."/>
            <person name="Lipzen A."/>
            <person name="Daum C."/>
            <person name="Saski C.A."/>
            <person name="Payton A.C."/>
            <person name="Mcbreen J.C."/>
            <person name="Conrad R.E."/>
            <person name="Kollar L.M."/>
            <person name="Olsson S."/>
            <person name="Huttunen S."/>
            <person name="Landis J.B."/>
            <person name="Wickett N.J."/>
            <person name="Johnson M.G."/>
            <person name="Rensing S.A."/>
            <person name="Grimwood J."/>
            <person name="Schmutz J."/>
            <person name="Mcdaniel S.F."/>
        </authorList>
    </citation>
    <scope>NUCLEOTIDE SEQUENCE</scope>
    <source>
        <strain evidence="1">R40</strain>
    </source>
</reference>
<organism evidence="1 2">
    <name type="scientific">Ceratodon purpureus</name>
    <name type="common">Fire moss</name>
    <name type="synonym">Dicranum purpureum</name>
    <dbReference type="NCBI Taxonomy" id="3225"/>
    <lineage>
        <taxon>Eukaryota</taxon>
        <taxon>Viridiplantae</taxon>
        <taxon>Streptophyta</taxon>
        <taxon>Embryophyta</taxon>
        <taxon>Bryophyta</taxon>
        <taxon>Bryophytina</taxon>
        <taxon>Bryopsida</taxon>
        <taxon>Dicranidae</taxon>
        <taxon>Pseudoditrichales</taxon>
        <taxon>Ditrichaceae</taxon>
        <taxon>Ceratodon</taxon>
    </lineage>
</organism>
<dbReference type="AlphaFoldDB" id="A0A8T0GMP8"/>
<keyword evidence="2" id="KW-1185">Reference proteome</keyword>
<proteinExistence type="predicted"/>
<accession>A0A8T0GMP8</accession>
<evidence type="ECO:0000313" key="1">
    <source>
        <dbReference type="EMBL" id="KAG0560811.1"/>
    </source>
</evidence>
<dbReference type="EMBL" id="CM026430">
    <property type="protein sequence ID" value="KAG0560811.1"/>
    <property type="molecule type" value="Genomic_DNA"/>
</dbReference>